<accession>A0A7W4JD96</accession>
<organism evidence="1 2">
    <name type="scientific">Gluconacetobacter tumulicola</name>
    <dbReference type="NCBI Taxonomy" id="1017177"/>
    <lineage>
        <taxon>Bacteria</taxon>
        <taxon>Pseudomonadati</taxon>
        <taxon>Pseudomonadota</taxon>
        <taxon>Alphaproteobacteria</taxon>
        <taxon>Acetobacterales</taxon>
        <taxon>Acetobacteraceae</taxon>
        <taxon>Gluconacetobacter</taxon>
    </lineage>
</organism>
<evidence type="ECO:0008006" key="3">
    <source>
        <dbReference type="Google" id="ProtNLM"/>
    </source>
</evidence>
<dbReference type="Proteomes" id="UP000525623">
    <property type="component" value="Unassembled WGS sequence"/>
</dbReference>
<sequence length="541" mass="59766">MNDHIAALEHFFDRTFYLRSYPDVAELRIDPLEHYCATGWREGRNPSISFDTGFYLQRNPDVAKAGINPLHHYVFAGRHEGRKAIPPLRDMRARVQNSFRAKLDINPAPTIPDEGVLSAERLSSLLQAGFLDGPIILSVSHDDYRKNVGGVQKLISVEQATCSELSWNYLHLSPACPRLGLADRVPGLPVALSVCLNGTKLGNATPASLIQALVHARPKGHPVHAVIHHLMGHAPEDIGNIIQAVCHDRIIVWTHDFFTLCSSVQLLRNDTVYCHAPPSHSMACGICSHGEDRPAFLARIEAFFTRFTPCVMAPSEAALALWLKHASFSHAVALARPLGRLLLSDSHIPFETGSTGRPIRIAFLGQRAYPKGWPIFQNLAEHFQNDPRYEFHHIGLAHSVPAAGHIIYTKVNIALDGPDAMIRAVVARNIDVVVNWSLWPETFCYAAYEALAGGAFLLAPDGEGNVPVLLRRSAPGQGLLLESEDELVALLATGKLSNILKLSSRQRGYLLAEEGSIAWLRDQREQEMTNRSELLSEVQDD</sequence>
<evidence type="ECO:0000313" key="1">
    <source>
        <dbReference type="EMBL" id="MBB2179120.1"/>
    </source>
</evidence>
<reference evidence="1 2" key="1">
    <citation type="submission" date="2020-04" db="EMBL/GenBank/DDBJ databases">
        <title>Description of novel Gluconacetobacter.</title>
        <authorList>
            <person name="Sombolestani A."/>
        </authorList>
    </citation>
    <scope>NUCLEOTIDE SEQUENCE [LARGE SCALE GENOMIC DNA]</scope>
    <source>
        <strain evidence="1 2">LMG 27725</strain>
    </source>
</reference>
<dbReference type="RefSeq" id="WP_182965586.1">
    <property type="nucleotide sequence ID" value="NZ_BAABGC010000076.1"/>
</dbReference>
<keyword evidence="2" id="KW-1185">Reference proteome</keyword>
<dbReference type="SUPFAM" id="SSF53756">
    <property type="entry name" value="UDP-Glycosyltransferase/glycogen phosphorylase"/>
    <property type="match status" value="1"/>
</dbReference>
<protein>
    <recommendedName>
        <fullName evidence="3">Glycosyl transferase</fullName>
    </recommendedName>
</protein>
<dbReference type="EMBL" id="JABEQL010000008">
    <property type="protein sequence ID" value="MBB2179120.1"/>
    <property type="molecule type" value="Genomic_DNA"/>
</dbReference>
<evidence type="ECO:0000313" key="2">
    <source>
        <dbReference type="Proteomes" id="UP000525623"/>
    </source>
</evidence>
<proteinExistence type="predicted"/>
<gene>
    <name evidence="1" type="ORF">HLH29_08035</name>
</gene>
<name>A0A7W4JD96_9PROT</name>
<dbReference type="AlphaFoldDB" id="A0A7W4JD96"/>
<comment type="caution">
    <text evidence="1">The sequence shown here is derived from an EMBL/GenBank/DDBJ whole genome shotgun (WGS) entry which is preliminary data.</text>
</comment>